<keyword evidence="5" id="KW-0472">Membrane</keyword>
<dbReference type="GO" id="GO:0005643">
    <property type="term" value="C:nuclear pore"/>
    <property type="evidence" value="ECO:0007669"/>
    <property type="project" value="UniProtKB-SubCell"/>
</dbReference>
<comment type="similarity">
    <text evidence="2 5">Belongs to the nucleoporin interacting component (NIC) family.</text>
</comment>
<keyword evidence="4 5" id="KW-0539">Nucleus</keyword>
<dbReference type="AlphaFoldDB" id="A0A7R9EYL8"/>
<accession>A0A7R9EYL8</accession>
<reference evidence="6" key="1">
    <citation type="submission" date="2020-11" db="EMBL/GenBank/DDBJ databases">
        <authorList>
            <person name="Tran Van P."/>
        </authorList>
    </citation>
    <scope>NUCLEOTIDE SEQUENCE</scope>
</reference>
<dbReference type="EMBL" id="OD565743">
    <property type="protein sequence ID" value="CAD7442493.1"/>
    <property type="molecule type" value="Genomic_DNA"/>
</dbReference>
<keyword evidence="5" id="KW-0653">Protein transport</keyword>
<evidence type="ECO:0000256" key="1">
    <source>
        <dbReference type="ARBA" id="ARBA00004567"/>
    </source>
</evidence>
<comment type="subcellular location">
    <subcellularLocation>
        <location evidence="1 5">Nucleus</location>
        <location evidence="1 5">Nuclear pore complex</location>
    </subcellularLocation>
</comment>
<evidence type="ECO:0000256" key="5">
    <source>
        <dbReference type="RuleBase" id="RU364035"/>
    </source>
</evidence>
<sequence>MSGSDFNELLQAAEQLSADVEGTGELPRVERTLREVLDASSELWTRVAQIGPQNIQAHLLLGSKGVDLPKLSQKLDTLSTRKTFEPLEPVSDVDIQSFLKNEQENALLSIIEETNKTCFEDVEKQQMEHMLHEWKQEQQRALNTLLGAPEDFNIGLEHQTSVLGDSVGGVLKSLLDSQEMAYAKEIITYNRFIIQGTVRPSLVQKLSEVADSLNNKKVSELWEMVRYMTQVPAQASGDPLLFRRSKALQTALISQAKKYLQDRYKSYMNNVVTSNLKVAQRGGVPGTYPLVRSFVNIRVPQGLAGLEDGTVDDQPVWALIYYCLRCGDIKAALQCVQRASPQVKEFSTILQDIEKSPDLKLNPQAESFLQRQYRQQIKHMTDPYKREEPLLPLGEHHSGERLTYAHLQSLILEEYGESHYNAQEKPLVYYQVLFLTGQFEAALEFLFRVDKFRVHAVHIAMAMHQQNLLALPTSFDASLLTEDSKYRGAARRLNYARLIILYVRRFETTDIKEALNYYYFLREIKGPEDENLFAMCVADLAQETQQFAVLFGHLRQDGCRVPGLVDSFQGAQVTNYAGETDGNKHRMFKEVGQSLILNNCTETLVDPLFVIEKAASVSEEKGLTEDAINLYDLSGVSVLDWTLHPEYSSRLIDQDASVCIALEGRPLNPTLQFSLSIRPKLPQWPHASDPSFLSQNHQKVLSLLVMLLSQVVHHPPKPSSLRSRLQEYSQVLSERYSGQPLSCSLETHSTFLVLRDLLNFFDLYHLKDYQHALEVGFRGSEPAFAWKERGKQFRTPEIRTSISPSSAVKLNTTSALANYATEAGTATVTPAGEMRVSMSAQQTHRIIVMKTDRYRWSIVIQKSRLIPFSPEEIKERVENFRRLGDEICRVVPDILIATMNILYSQYNSLRGSDSRLAGNRILEDSSKEKQISFLRTKSHTITSFAGTVPYRMPGDTLTRLVQMDILMN</sequence>
<keyword evidence="3 5" id="KW-0906">Nuclear pore complex</keyword>
<dbReference type="GO" id="GO:0016973">
    <property type="term" value="P:poly(A)+ mRNA export from nucleus"/>
    <property type="evidence" value="ECO:0007669"/>
    <property type="project" value="TreeGrafter"/>
</dbReference>
<organism evidence="6">
    <name type="scientific">Timema bartmani</name>
    <dbReference type="NCBI Taxonomy" id="61472"/>
    <lineage>
        <taxon>Eukaryota</taxon>
        <taxon>Metazoa</taxon>
        <taxon>Ecdysozoa</taxon>
        <taxon>Arthropoda</taxon>
        <taxon>Hexapoda</taxon>
        <taxon>Insecta</taxon>
        <taxon>Pterygota</taxon>
        <taxon>Neoptera</taxon>
        <taxon>Polyneoptera</taxon>
        <taxon>Phasmatodea</taxon>
        <taxon>Timematodea</taxon>
        <taxon>Timematoidea</taxon>
        <taxon>Timematidae</taxon>
        <taxon>Timema</taxon>
    </lineage>
</organism>
<dbReference type="PANTHER" id="PTHR11225:SF4">
    <property type="entry name" value="NUCLEAR PORE COMPLEX PROTEIN NUP93"/>
    <property type="match status" value="1"/>
</dbReference>
<dbReference type="GO" id="GO:0017056">
    <property type="term" value="F:structural constituent of nuclear pore"/>
    <property type="evidence" value="ECO:0007669"/>
    <property type="project" value="InterPro"/>
</dbReference>
<name>A0A7R9EYL8_9NEOP</name>
<dbReference type="InterPro" id="IPR007231">
    <property type="entry name" value="Nucleoporin_int_Nup93/Nic96"/>
</dbReference>
<gene>
    <name evidence="6" type="ORF">TBIB3V08_LOCUS4922</name>
</gene>
<dbReference type="PANTHER" id="PTHR11225">
    <property type="entry name" value="NUCLEAR PORE COMPLEX PROTEIN NUP93 NUCLEOPORIN NUP93 DEAD EYE PROTEIN"/>
    <property type="match status" value="1"/>
</dbReference>
<evidence type="ECO:0000256" key="3">
    <source>
        <dbReference type="ARBA" id="ARBA00023132"/>
    </source>
</evidence>
<evidence type="ECO:0000313" key="6">
    <source>
        <dbReference type="EMBL" id="CAD7442493.1"/>
    </source>
</evidence>
<evidence type="ECO:0000256" key="4">
    <source>
        <dbReference type="ARBA" id="ARBA00023242"/>
    </source>
</evidence>
<dbReference type="Pfam" id="PF04097">
    <property type="entry name" value="Nic96"/>
    <property type="match status" value="3"/>
</dbReference>
<dbReference type="GO" id="GO:0006606">
    <property type="term" value="P:protein import into nucleus"/>
    <property type="evidence" value="ECO:0007669"/>
    <property type="project" value="TreeGrafter"/>
</dbReference>
<protein>
    <recommendedName>
        <fullName evidence="5">Nuclear pore protein</fullName>
    </recommendedName>
</protein>
<proteinExistence type="inferred from homology"/>
<keyword evidence="5" id="KW-0509">mRNA transport</keyword>
<keyword evidence="5" id="KW-0813">Transport</keyword>
<keyword evidence="5" id="KW-0811">Translocation</keyword>
<evidence type="ECO:0000256" key="2">
    <source>
        <dbReference type="ARBA" id="ARBA00010186"/>
    </source>
</evidence>